<evidence type="ECO:0000256" key="1">
    <source>
        <dbReference type="ARBA" id="ARBA00022737"/>
    </source>
</evidence>
<protein>
    <recommendedName>
        <fullName evidence="5">B box-type domain-containing protein</fullName>
    </recommendedName>
</protein>
<dbReference type="InterPro" id="IPR000315">
    <property type="entry name" value="Znf_B-box"/>
</dbReference>
<dbReference type="InterPro" id="IPR011042">
    <property type="entry name" value="6-blade_b-propeller_TolB-like"/>
</dbReference>
<dbReference type="EMBL" id="JASPKZ010009810">
    <property type="protein sequence ID" value="KAJ9576001.1"/>
    <property type="molecule type" value="Genomic_DNA"/>
</dbReference>
<dbReference type="GO" id="GO:0061630">
    <property type="term" value="F:ubiquitin protein ligase activity"/>
    <property type="evidence" value="ECO:0007669"/>
    <property type="project" value="TreeGrafter"/>
</dbReference>
<keyword evidence="1" id="KW-0677">Repeat</keyword>
<feature type="repeat" description="NHL" evidence="3">
    <location>
        <begin position="1176"/>
        <end position="1216"/>
    </location>
</feature>
<dbReference type="PROSITE" id="PS51125">
    <property type="entry name" value="NHL"/>
    <property type="match status" value="6"/>
</dbReference>
<feature type="compositionally biased region" description="Polar residues" evidence="4">
    <location>
        <begin position="83"/>
        <end position="94"/>
    </location>
</feature>
<feature type="repeat" description="NHL" evidence="3">
    <location>
        <begin position="1026"/>
        <end position="1069"/>
    </location>
</feature>
<evidence type="ECO:0000256" key="2">
    <source>
        <dbReference type="PROSITE-ProRule" id="PRU00024"/>
    </source>
</evidence>
<evidence type="ECO:0000259" key="5">
    <source>
        <dbReference type="PROSITE" id="PS50119"/>
    </source>
</evidence>
<dbReference type="GO" id="GO:0008270">
    <property type="term" value="F:zinc ion binding"/>
    <property type="evidence" value="ECO:0007669"/>
    <property type="project" value="UniProtKB-KW"/>
</dbReference>
<evidence type="ECO:0000256" key="4">
    <source>
        <dbReference type="SAM" id="MobiDB-lite"/>
    </source>
</evidence>
<feature type="domain" description="B box-type" evidence="5">
    <location>
        <begin position="610"/>
        <end position="651"/>
    </location>
</feature>
<feature type="compositionally biased region" description="Polar residues" evidence="4">
    <location>
        <begin position="255"/>
        <end position="284"/>
    </location>
</feature>
<dbReference type="Gene3D" id="2.120.10.30">
    <property type="entry name" value="TolB, C-terminal domain"/>
    <property type="match status" value="3"/>
</dbReference>
<keyword evidence="7" id="KW-1185">Reference proteome</keyword>
<dbReference type="CDD" id="cd14954">
    <property type="entry name" value="NHL_TRIM71_like"/>
    <property type="match status" value="1"/>
</dbReference>
<dbReference type="Pfam" id="PF01436">
    <property type="entry name" value="NHL"/>
    <property type="match status" value="6"/>
</dbReference>
<dbReference type="InterPro" id="IPR001258">
    <property type="entry name" value="NHL_repeat"/>
</dbReference>
<feature type="region of interest" description="Disordered" evidence="4">
    <location>
        <begin position="67"/>
        <end position="104"/>
    </location>
</feature>
<feature type="region of interest" description="Disordered" evidence="4">
    <location>
        <begin position="26"/>
        <end position="53"/>
    </location>
</feature>
<sequence length="1216" mass="133552">CILVLIKIIFYRILEQFCSRISQLSTNGPETDEAQDGNQTRAPGNMELHENRNPTNILNENRNAAHFIPNENRSPPNYRTDVNRSPPNYGTGENRSPPRYEGLPPNYAVSISSFGLSDNRNLGIHGQETRNPQNVSLNENRSQSVFTLGEDLSEGGAFALLTRDIPNPLPLTLHGDQSLSNYNRPPNPYGLNQDRNPHNYRSNHDLNQSYVMNQDFNPRNFGISQSAVSPNFVLNDDRNPTNLGLRHQLGYGLNDNRNLSNPPINGGRNPQNYGLNIRSQTNYGLNGPRSVQGLGLNDPRSAQALGLNDPRSGQGLGLNDPRSGQGLGLNDPRSGQGLGLNDPRSGQGLGLNDPRSGQGLGLNDPRSGQGLGLNDPRSGQGLGLNDPRSGQGLGLNDPRSGQGLGLNDPRSGQGLGLNDPRSGQGLGLNDPRSGQGLGLNDPRSGQGLGLNDPRSGQGLGLNDPRSGQGLGLNDPRSGQGLGLNDPRSGQGLGLNDPRSGQGLGLNDPRSGQGLGLNDQPNVPLNEGLNQDNPPDLGLNANVAVGSPPASFALSEGRSSIDDINTLECGYCEKRAVVLYRCCTCEQNLCVGCAHEHTTQNHTMYKFLAAPTPIHCINHADAEANIYCKVCDVPLCNQCSICEHNMHDVSLFKDHMQTLKSMMSNLQVDAKTGKEFMTNHKIQLEKCTEAIKQSYENEQALLAAETEKYVQLLIKRQEELMQLLKNVYDAKMDNMNGQIATISTAINTLGGTDLILQTTNMDDDADIFHTVRQSRAEINRIKSKFRHIEPCEDDKIYFNSEANDLHEAIENFGSIHSSGSAKHSVLAGPDLHYAHVGLRNLIIVHVKDHLGASVLPKFEINRLSLTSYFNGEGYKMHYSIDREPNKSSFRVTYIPKNAGYLTLSLKLRNVNICAPFNVNVIYFRNYSNEVAPITFGDEGTRTGQFCRPWGVCSDGAGNIIVADRSNNRVQVFDPLCTLKFTFGSQGDEPGKFNRPAGIAWDSYLNRIVVVDKDNHRVQIFEMDGKFVKLFGDRGPKNGQFNYPWDVEVNTYGHIIVSDTRNHRLQMFNEEGEFLRKFGPEANTAMWRQFDSPRGISFFREGNVVVTDFNHHRIGIFSSQLQDEKWMGAEGNINHGYGSNELRFLRPQGCATDQEGNIVIADSKNHRIVVCSSTGIVIKTFGSFGNVCGCLDRPSGVAVTPDGRIVIVDFGNNRVQIF</sequence>
<evidence type="ECO:0000256" key="3">
    <source>
        <dbReference type="PROSITE-ProRule" id="PRU00504"/>
    </source>
</evidence>
<keyword evidence="2" id="KW-0862">Zinc</keyword>
<dbReference type="PANTHER" id="PTHR24104:SF48">
    <property type="entry name" value="PROTEIN WECH"/>
    <property type="match status" value="1"/>
</dbReference>
<feature type="repeat" description="NHL" evidence="3">
    <location>
        <begin position="978"/>
        <end position="1022"/>
    </location>
</feature>
<dbReference type="SUPFAM" id="SSF57845">
    <property type="entry name" value="B-box zinc-binding domain"/>
    <property type="match status" value="1"/>
</dbReference>
<keyword evidence="2" id="KW-0863">Zinc-finger</keyword>
<feature type="region of interest" description="Disordered" evidence="4">
    <location>
        <begin position="254"/>
        <end position="537"/>
    </location>
</feature>
<evidence type="ECO:0000313" key="7">
    <source>
        <dbReference type="Proteomes" id="UP001233999"/>
    </source>
</evidence>
<feature type="repeat" description="NHL" evidence="3">
    <location>
        <begin position="934"/>
        <end position="974"/>
    </location>
</feature>
<gene>
    <name evidence="6" type="ORF">L9F63_007101</name>
</gene>
<dbReference type="Gene3D" id="3.30.160.60">
    <property type="entry name" value="Classic Zinc Finger"/>
    <property type="match status" value="1"/>
</dbReference>
<dbReference type="Proteomes" id="UP001233999">
    <property type="component" value="Unassembled WGS sequence"/>
</dbReference>
<dbReference type="GO" id="GO:0000209">
    <property type="term" value="P:protein polyubiquitination"/>
    <property type="evidence" value="ECO:0007669"/>
    <property type="project" value="TreeGrafter"/>
</dbReference>
<dbReference type="SMART" id="SM00336">
    <property type="entry name" value="BBOX"/>
    <property type="match status" value="2"/>
</dbReference>
<comment type="caution">
    <text evidence="6">The sequence shown here is derived from an EMBL/GenBank/DDBJ whole genome shotgun (WGS) entry which is preliminary data.</text>
</comment>
<evidence type="ECO:0000313" key="6">
    <source>
        <dbReference type="EMBL" id="KAJ9576001.1"/>
    </source>
</evidence>
<dbReference type="SUPFAM" id="SSF101898">
    <property type="entry name" value="NHL repeat"/>
    <property type="match status" value="1"/>
</dbReference>
<dbReference type="InterPro" id="IPR050952">
    <property type="entry name" value="TRIM-NHL_E3_ligases"/>
</dbReference>
<name>A0AAD7Z925_DIPPU</name>
<keyword evidence="2" id="KW-0479">Metal-binding</keyword>
<dbReference type="CDD" id="cd19757">
    <property type="entry name" value="Bbox1"/>
    <property type="match status" value="1"/>
</dbReference>
<reference evidence="6" key="2">
    <citation type="submission" date="2023-05" db="EMBL/GenBank/DDBJ databases">
        <authorList>
            <person name="Fouks B."/>
        </authorList>
    </citation>
    <scope>NUCLEOTIDE SEQUENCE</scope>
    <source>
        <strain evidence="6">Stay&amp;Tobe</strain>
        <tissue evidence="6">Testes</tissue>
    </source>
</reference>
<dbReference type="InterPro" id="IPR013783">
    <property type="entry name" value="Ig-like_fold"/>
</dbReference>
<dbReference type="Pfam" id="PF00643">
    <property type="entry name" value="zf-B_box"/>
    <property type="match status" value="1"/>
</dbReference>
<dbReference type="PANTHER" id="PTHR24104">
    <property type="entry name" value="E3 UBIQUITIN-PROTEIN LIGASE NHLRC1-RELATED"/>
    <property type="match status" value="1"/>
</dbReference>
<accession>A0AAD7Z925</accession>
<feature type="repeat" description="NHL" evidence="3">
    <location>
        <begin position="1087"/>
        <end position="1118"/>
    </location>
</feature>
<feature type="region of interest" description="Disordered" evidence="4">
    <location>
        <begin position="176"/>
        <end position="204"/>
    </location>
</feature>
<organism evidence="6 7">
    <name type="scientific">Diploptera punctata</name>
    <name type="common">Pacific beetle cockroach</name>
    <dbReference type="NCBI Taxonomy" id="6984"/>
    <lineage>
        <taxon>Eukaryota</taxon>
        <taxon>Metazoa</taxon>
        <taxon>Ecdysozoa</taxon>
        <taxon>Arthropoda</taxon>
        <taxon>Hexapoda</taxon>
        <taxon>Insecta</taxon>
        <taxon>Pterygota</taxon>
        <taxon>Neoptera</taxon>
        <taxon>Polyneoptera</taxon>
        <taxon>Dictyoptera</taxon>
        <taxon>Blattodea</taxon>
        <taxon>Blaberoidea</taxon>
        <taxon>Blaberidae</taxon>
        <taxon>Diplopterinae</taxon>
        <taxon>Diploptera</taxon>
    </lineage>
</organism>
<dbReference type="Gene3D" id="2.60.40.10">
    <property type="entry name" value="Immunoglobulins"/>
    <property type="match status" value="1"/>
</dbReference>
<dbReference type="PROSITE" id="PS50119">
    <property type="entry name" value="ZF_BBOX"/>
    <property type="match status" value="1"/>
</dbReference>
<reference evidence="6" key="1">
    <citation type="journal article" date="2023" name="IScience">
        <title>Live-bearing cockroach genome reveals convergent evolutionary mechanisms linked to viviparity in insects and beyond.</title>
        <authorList>
            <person name="Fouks B."/>
            <person name="Harrison M.C."/>
            <person name="Mikhailova A.A."/>
            <person name="Marchal E."/>
            <person name="English S."/>
            <person name="Carruthers M."/>
            <person name="Jennings E.C."/>
            <person name="Chiamaka E.L."/>
            <person name="Frigard R.A."/>
            <person name="Pippel M."/>
            <person name="Attardo G.M."/>
            <person name="Benoit J.B."/>
            <person name="Bornberg-Bauer E."/>
            <person name="Tobe S.S."/>
        </authorList>
    </citation>
    <scope>NUCLEOTIDE SEQUENCE</scope>
    <source>
        <strain evidence="6">Stay&amp;Tobe</strain>
    </source>
</reference>
<proteinExistence type="predicted"/>
<feature type="repeat" description="NHL" evidence="3">
    <location>
        <begin position="1133"/>
        <end position="1172"/>
    </location>
</feature>
<dbReference type="GO" id="GO:0043161">
    <property type="term" value="P:proteasome-mediated ubiquitin-dependent protein catabolic process"/>
    <property type="evidence" value="ECO:0007669"/>
    <property type="project" value="TreeGrafter"/>
</dbReference>
<feature type="compositionally biased region" description="Polar residues" evidence="4">
    <location>
        <begin position="518"/>
        <end position="532"/>
    </location>
</feature>
<dbReference type="AlphaFoldDB" id="A0AAD7Z925"/>
<feature type="non-terminal residue" evidence="6">
    <location>
        <position position="1"/>
    </location>
</feature>